<comment type="caution">
    <text evidence="10">The sequence shown here is derived from an EMBL/GenBank/DDBJ whole genome shotgun (WGS) entry which is preliminary data.</text>
</comment>
<reference evidence="10 11" key="1">
    <citation type="submission" date="2019-03" db="EMBL/GenBank/DDBJ databases">
        <title>First draft genome of Liparis tanakae, snailfish: a comprehensive survey of snailfish specific genes.</title>
        <authorList>
            <person name="Kim W."/>
            <person name="Song I."/>
            <person name="Jeong J.-H."/>
            <person name="Kim D."/>
            <person name="Kim S."/>
            <person name="Ryu S."/>
            <person name="Song J.Y."/>
            <person name="Lee S.K."/>
        </authorList>
    </citation>
    <scope>NUCLEOTIDE SEQUENCE [LARGE SCALE GENOMIC DNA]</scope>
    <source>
        <tissue evidence="10">Muscle</tissue>
    </source>
</reference>
<keyword evidence="11" id="KW-1185">Reference proteome</keyword>
<dbReference type="Proteomes" id="UP000314294">
    <property type="component" value="Unassembled WGS sequence"/>
</dbReference>
<dbReference type="InterPro" id="IPR000337">
    <property type="entry name" value="GPCR_3"/>
</dbReference>
<evidence type="ECO:0000256" key="1">
    <source>
        <dbReference type="ARBA" id="ARBA00004141"/>
    </source>
</evidence>
<evidence type="ECO:0000256" key="5">
    <source>
        <dbReference type="ARBA" id="ARBA00023170"/>
    </source>
</evidence>
<dbReference type="OrthoDB" id="5984008at2759"/>
<evidence type="ECO:0000256" key="7">
    <source>
        <dbReference type="SAM" id="MobiDB-lite"/>
    </source>
</evidence>
<feature type="compositionally biased region" description="Basic and acidic residues" evidence="7">
    <location>
        <begin position="220"/>
        <end position="231"/>
    </location>
</feature>
<dbReference type="InterPro" id="IPR028082">
    <property type="entry name" value="Peripla_BP_I"/>
</dbReference>
<evidence type="ECO:0000313" key="10">
    <source>
        <dbReference type="EMBL" id="TNN40977.1"/>
    </source>
</evidence>
<evidence type="ECO:0000256" key="2">
    <source>
        <dbReference type="ARBA" id="ARBA00022692"/>
    </source>
</evidence>
<dbReference type="SUPFAM" id="SSF53822">
    <property type="entry name" value="Periplasmic binding protein-like I"/>
    <property type="match status" value="1"/>
</dbReference>
<protein>
    <submittedName>
        <fullName evidence="10">Extracellular calcium-sensing receptor</fullName>
    </submittedName>
</protein>
<dbReference type="InterPro" id="IPR050726">
    <property type="entry name" value="mGluR"/>
</dbReference>
<feature type="chain" id="PRO_5021268733" evidence="8">
    <location>
        <begin position="23"/>
        <end position="278"/>
    </location>
</feature>
<keyword evidence="5 10" id="KW-0675">Receptor</keyword>
<organism evidence="10 11">
    <name type="scientific">Liparis tanakae</name>
    <name type="common">Tanaka's snailfish</name>
    <dbReference type="NCBI Taxonomy" id="230148"/>
    <lineage>
        <taxon>Eukaryota</taxon>
        <taxon>Metazoa</taxon>
        <taxon>Chordata</taxon>
        <taxon>Craniata</taxon>
        <taxon>Vertebrata</taxon>
        <taxon>Euteleostomi</taxon>
        <taxon>Actinopterygii</taxon>
        <taxon>Neopterygii</taxon>
        <taxon>Teleostei</taxon>
        <taxon>Neoteleostei</taxon>
        <taxon>Acanthomorphata</taxon>
        <taxon>Eupercaria</taxon>
        <taxon>Perciformes</taxon>
        <taxon>Cottioidei</taxon>
        <taxon>Cottales</taxon>
        <taxon>Liparidae</taxon>
        <taxon>Liparis</taxon>
    </lineage>
</organism>
<keyword evidence="2" id="KW-0812">Transmembrane</keyword>
<feature type="region of interest" description="Disordered" evidence="7">
    <location>
        <begin position="210"/>
        <end position="242"/>
    </location>
</feature>
<gene>
    <name evidence="10" type="primary">Casr_8</name>
    <name evidence="10" type="ORF">EYF80_048861</name>
</gene>
<dbReference type="AlphaFoldDB" id="A0A4Z2FIC7"/>
<evidence type="ECO:0000256" key="6">
    <source>
        <dbReference type="ARBA" id="ARBA00023180"/>
    </source>
</evidence>
<dbReference type="PRINTS" id="PR00248">
    <property type="entry name" value="GPCRMGR"/>
</dbReference>
<proteinExistence type="predicted"/>
<dbReference type="GO" id="GO:0004930">
    <property type="term" value="F:G protein-coupled receptor activity"/>
    <property type="evidence" value="ECO:0007669"/>
    <property type="project" value="InterPro"/>
</dbReference>
<accession>A0A4Z2FIC7</accession>
<keyword evidence="4" id="KW-0472">Membrane</keyword>
<evidence type="ECO:0000259" key="9">
    <source>
        <dbReference type="Pfam" id="PF01094"/>
    </source>
</evidence>
<keyword evidence="6" id="KW-0325">Glycoprotein</keyword>
<dbReference type="Gene3D" id="3.40.50.2300">
    <property type="match status" value="1"/>
</dbReference>
<evidence type="ECO:0000313" key="11">
    <source>
        <dbReference type="Proteomes" id="UP000314294"/>
    </source>
</evidence>
<keyword evidence="8" id="KW-0732">Signal</keyword>
<evidence type="ECO:0000256" key="3">
    <source>
        <dbReference type="ARBA" id="ARBA00022989"/>
    </source>
</evidence>
<evidence type="ECO:0000256" key="4">
    <source>
        <dbReference type="ARBA" id="ARBA00023136"/>
    </source>
</evidence>
<name>A0A4Z2FIC7_9TELE</name>
<feature type="domain" description="Receptor ligand binding region" evidence="9">
    <location>
        <begin position="109"/>
        <end position="275"/>
    </location>
</feature>
<dbReference type="Pfam" id="PF01094">
    <property type="entry name" value="ANF_receptor"/>
    <property type="match status" value="1"/>
</dbReference>
<feature type="signal peptide" evidence="8">
    <location>
        <begin position="1"/>
        <end position="22"/>
    </location>
</feature>
<dbReference type="PANTHER" id="PTHR24060">
    <property type="entry name" value="METABOTROPIC GLUTAMATE RECEPTOR"/>
    <property type="match status" value="1"/>
</dbReference>
<dbReference type="InterPro" id="IPR001828">
    <property type="entry name" value="ANF_lig-bd_rcpt"/>
</dbReference>
<comment type="subcellular location">
    <subcellularLocation>
        <location evidence="1">Membrane</location>
        <topology evidence="1">Multi-pass membrane protein</topology>
    </subcellularLocation>
</comment>
<sequence>MASPWLILWALFSLLFSVLSDGKETEEPSSEKSGVGNKEAVIDVVSSLPHCVKLAADEPLAQQSGGDVVIGGLFPLHYVAPKQYGSYQSKPHLTLCRSFDYRAFRWIMTMVFAVEEINRNLSLLPGVKLGYRIMDSCEHVHTSLNALLSLVTPSRAVMNVVNQMEEIEKRLDMSKDRTTRSDAVKGKQNKRKERILSTVKKRGFAILGAMPHSLGNNGNDQKENKTGETIDRSTQSQNVPSCLADSPVPAVIGLASSSPTRAVAQTLGPLNLPLVRIK</sequence>
<dbReference type="GO" id="GO:0016020">
    <property type="term" value="C:membrane"/>
    <property type="evidence" value="ECO:0007669"/>
    <property type="project" value="UniProtKB-SubCell"/>
</dbReference>
<dbReference type="EMBL" id="SRLO01001144">
    <property type="protein sequence ID" value="TNN40977.1"/>
    <property type="molecule type" value="Genomic_DNA"/>
</dbReference>
<evidence type="ECO:0000256" key="8">
    <source>
        <dbReference type="SAM" id="SignalP"/>
    </source>
</evidence>
<keyword evidence="3" id="KW-1133">Transmembrane helix</keyword>